<reference evidence="10" key="1">
    <citation type="submission" date="2021-01" db="UniProtKB">
        <authorList>
            <consortium name="EnsemblMetazoa"/>
        </authorList>
    </citation>
    <scope>IDENTIFICATION</scope>
</reference>
<evidence type="ECO:0000256" key="1">
    <source>
        <dbReference type="ARBA" id="ARBA00004448"/>
    </source>
</evidence>
<keyword evidence="3 9" id="KW-0812">Transmembrane</keyword>
<evidence type="ECO:0000256" key="7">
    <source>
        <dbReference type="ARBA" id="ARBA00023136"/>
    </source>
</evidence>
<evidence type="ECO:0000256" key="8">
    <source>
        <dbReference type="ARBA" id="ARBA00024713"/>
    </source>
</evidence>
<evidence type="ECO:0000256" key="6">
    <source>
        <dbReference type="ARBA" id="ARBA00023128"/>
    </source>
</evidence>
<keyword evidence="4 9" id="KW-0999">Mitochondrion inner membrane</keyword>
<protein>
    <recommendedName>
        <fullName evidence="9">Mitochondrial import inner membrane translocase subunit TIM22</fullName>
    </recommendedName>
</protein>
<evidence type="ECO:0000313" key="11">
    <source>
        <dbReference type="Proteomes" id="UP000594260"/>
    </source>
</evidence>
<dbReference type="PANTHER" id="PTHR14110:SF0">
    <property type="entry name" value="MITOCHONDRIAL IMPORT INNER MEMBRANE TRANSLOCASE SUBUNIT TIM22"/>
    <property type="match status" value="1"/>
</dbReference>
<dbReference type="GO" id="GO:0030943">
    <property type="term" value="F:mitochondrion targeting sequence binding"/>
    <property type="evidence" value="ECO:0007669"/>
    <property type="project" value="TreeGrafter"/>
</dbReference>
<dbReference type="GO" id="GO:0042721">
    <property type="term" value="C:TIM22 mitochondrial import inner membrane insertion complex"/>
    <property type="evidence" value="ECO:0007669"/>
    <property type="project" value="UniProtKB-UniRule"/>
</dbReference>
<dbReference type="EnsemblMetazoa" id="XM_022791053">
    <property type="protein sequence ID" value="XP_022646788"/>
    <property type="gene ID" value="LOC111244219"/>
</dbReference>
<dbReference type="GO" id="GO:0045039">
    <property type="term" value="P:protein insertion into mitochondrial inner membrane"/>
    <property type="evidence" value="ECO:0007669"/>
    <property type="project" value="UniProtKB-UniRule"/>
</dbReference>
<dbReference type="EnsemblMetazoa" id="XM_022791052">
    <property type="protein sequence ID" value="XP_022646787"/>
    <property type="gene ID" value="LOC111244219"/>
</dbReference>
<dbReference type="GO" id="GO:0008320">
    <property type="term" value="F:protein transmembrane transporter activity"/>
    <property type="evidence" value="ECO:0007669"/>
    <property type="project" value="UniProtKB-UniRule"/>
</dbReference>
<feature type="transmembrane region" description="Helical" evidence="9">
    <location>
        <begin position="61"/>
        <end position="81"/>
    </location>
</feature>
<comment type="function">
    <text evidence="8 9">Essential core component of the TIM22 complex, a complex that mediates the import and insertion of multi-pass transmembrane proteins into the mitochondrial inner membrane. In the TIM22 complex, it constitutes the voltage-activated and signal-gated channel. Forms a twin-pore translocase that uses the membrane potential as external driving force in 2 voltage-dependent steps.</text>
</comment>
<evidence type="ECO:0000313" key="10">
    <source>
        <dbReference type="EnsemblMetazoa" id="XP_022646788"/>
    </source>
</evidence>
<keyword evidence="9" id="KW-0813">Transport</keyword>
<evidence type="ECO:0000256" key="4">
    <source>
        <dbReference type="ARBA" id="ARBA00022792"/>
    </source>
</evidence>
<name>A0A7M7J4N4_VARDE</name>
<dbReference type="FunCoup" id="A0A7M7J4N4">
    <property type="interactions" value="1671"/>
</dbReference>
<feature type="transmembrane region" description="Helical" evidence="9">
    <location>
        <begin position="107"/>
        <end position="125"/>
    </location>
</feature>
<keyword evidence="7 9" id="KW-0472">Membrane</keyword>
<dbReference type="RefSeq" id="XP_022646787.1">
    <property type="nucleotide sequence ID" value="XM_022791052.1"/>
</dbReference>
<comment type="similarity">
    <text evidence="2 9">Belongs to the Tim17/Tim22/Tim23 family.</text>
</comment>
<comment type="subcellular location">
    <subcellularLocation>
        <location evidence="1 9">Mitochondrion inner membrane</location>
        <topology evidence="1 9">Multi-pass membrane protein</topology>
    </subcellularLocation>
</comment>
<dbReference type="GeneID" id="111244219"/>
<dbReference type="OMA" id="VNPNMAD"/>
<dbReference type="AlphaFoldDB" id="A0A7M7J4N4"/>
<sequence length="180" mass="19403">MPETTTPPVTFAEMRAMVLDPDRPRRTIAVKGVNLPGANFLKSPQELRVERFFESCAFKSGLSFVAGGAFGAAMGLFAASFNPNVGDPSKQTAREIFRDMKTTTVGYAKNFAIVGLIFAGVECAIESHRGKSDWKNGTMAGGITGGLIGLRAGIKPGIMGAVGFAAFSTLIDYYFRYREW</sequence>
<dbReference type="InterPro" id="IPR039175">
    <property type="entry name" value="TIM22"/>
</dbReference>
<keyword evidence="9" id="KW-0811">Translocation</keyword>
<keyword evidence="6 9" id="KW-0496">Mitochondrion</keyword>
<keyword evidence="9" id="KW-0653">Protein transport</keyword>
<dbReference type="KEGG" id="vde:111244219"/>
<dbReference type="PANTHER" id="PTHR14110">
    <property type="entry name" value="MITOCHONDRIAL IMPORT INNER MEMBRANE TRANSLOCASE SUBUNIT TIM22"/>
    <property type="match status" value="1"/>
</dbReference>
<dbReference type="RefSeq" id="XP_022646788.1">
    <property type="nucleotide sequence ID" value="XM_022791053.1"/>
</dbReference>
<dbReference type="OrthoDB" id="75343at2759"/>
<comment type="subunit">
    <text evidence="9">Component of the TIM22 complex.</text>
</comment>
<dbReference type="Pfam" id="PF02466">
    <property type="entry name" value="Tim17"/>
    <property type="match status" value="1"/>
</dbReference>
<feature type="transmembrane region" description="Helical" evidence="9">
    <location>
        <begin position="157"/>
        <end position="175"/>
    </location>
</feature>
<dbReference type="Proteomes" id="UP000594260">
    <property type="component" value="Unplaced"/>
</dbReference>
<evidence type="ECO:0000256" key="9">
    <source>
        <dbReference type="RuleBase" id="RU367038"/>
    </source>
</evidence>
<keyword evidence="5 9" id="KW-1133">Transmembrane helix</keyword>
<dbReference type="InParanoid" id="A0A7M7J4N4"/>
<proteinExistence type="inferred from homology"/>
<accession>A0A7M7J4N4</accession>
<organism evidence="10 11">
    <name type="scientific">Varroa destructor</name>
    <name type="common">Honeybee mite</name>
    <dbReference type="NCBI Taxonomy" id="109461"/>
    <lineage>
        <taxon>Eukaryota</taxon>
        <taxon>Metazoa</taxon>
        <taxon>Ecdysozoa</taxon>
        <taxon>Arthropoda</taxon>
        <taxon>Chelicerata</taxon>
        <taxon>Arachnida</taxon>
        <taxon>Acari</taxon>
        <taxon>Parasitiformes</taxon>
        <taxon>Mesostigmata</taxon>
        <taxon>Gamasina</taxon>
        <taxon>Dermanyssoidea</taxon>
        <taxon>Varroidae</taxon>
        <taxon>Varroa</taxon>
    </lineage>
</organism>
<evidence type="ECO:0000256" key="2">
    <source>
        <dbReference type="ARBA" id="ARBA00008444"/>
    </source>
</evidence>
<keyword evidence="11" id="KW-1185">Reference proteome</keyword>
<evidence type="ECO:0000256" key="5">
    <source>
        <dbReference type="ARBA" id="ARBA00022989"/>
    </source>
</evidence>
<evidence type="ECO:0000256" key="3">
    <source>
        <dbReference type="ARBA" id="ARBA00022692"/>
    </source>
</evidence>